<keyword evidence="1" id="KW-0732">Signal</keyword>
<dbReference type="RefSeq" id="WP_306086020.1">
    <property type="nucleotide sequence ID" value="NZ_CP120992.1"/>
</dbReference>
<evidence type="ECO:0000313" key="2">
    <source>
        <dbReference type="EMBL" id="WLQ39415.1"/>
    </source>
</evidence>
<dbReference type="EMBL" id="CP120992">
    <property type="protein sequence ID" value="WLQ39415.1"/>
    <property type="molecule type" value="Genomic_DNA"/>
</dbReference>
<reference evidence="2 3" key="1">
    <citation type="submission" date="2023-03" db="EMBL/GenBank/DDBJ databases">
        <title>Isolation and description of six Streptomyces strains from soil environments, able to metabolize different microbial glucans.</title>
        <authorList>
            <person name="Widen T."/>
            <person name="Larsbrink J."/>
        </authorList>
    </citation>
    <scope>NUCLEOTIDE SEQUENCE [LARGE SCALE GENOMIC DNA]</scope>
    <source>
        <strain evidence="2 3">Mut2</strain>
    </source>
</reference>
<accession>A0ABY9HXW1</accession>
<feature type="chain" id="PRO_5045151613" evidence="1">
    <location>
        <begin position="33"/>
        <end position="61"/>
    </location>
</feature>
<evidence type="ECO:0000313" key="3">
    <source>
        <dbReference type="Proteomes" id="UP001229952"/>
    </source>
</evidence>
<gene>
    <name evidence="2" type="ORF">P8A22_04865</name>
</gene>
<name>A0ABY9HXW1_9ACTN</name>
<protein>
    <submittedName>
        <fullName evidence="2">Uncharacterized protein</fullName>
    </submittedName>
</protein>
<dbReference type="Proteomes" id="UP001229952">
    <property type="component" value="Chromosome"/>
</dbReference>
<organism evidence="2 3">
    <name type="scientific">Streptomyces laculatispora</name>
    <dbReference type="NCBI Taxonomy" id="887464"/>
    <lineage>
        <taxon>Bacteria</taxon>
        <taxon>Bacillati</taxon>
        <taxon>Actinomycetota</taxon>
        <taxon>Actinomycetes</taxon>
        <taxon>Kitasatosporales</taxon>
        <taxon>Streptomycetaceae</taxon>
        <taxon>Streptomyces</taxon>
    </lineage>
</organism>
<keyword evidence="3" id="KW-1185">Reference proteome</keyword>
<evidence type="ECO:0000256" key="1">
    <source>
        <dbReference type="SAM" id="SignalP"/>
    </source>
</evidence>
<sequence length="61" mass="6326">MATRTRTLSRFVLAPATAVAALIGFAAAPAQAAIWSSSDQWGNYTTSELNFTTNGFGVSAS</sequence>
<proteinExistence type="predicted"/>
<feature type="signal peptide" evidence="1">
    <location>
        <begin position="1"/>
        <end position="32"/>
    </location>
</feature>